<keyword evidence="3" id="KW-0418">Kinase</keyword>
<evidence type="ECO:0000256" key="1">
    <source>
        <dbReference type="ARBA" id="ARBA00006479"/>
    </source>
</evidence>
<dbReference type="RefSeq" id="WP_141817546.1">
    <property type="nucleotide sequence ID" value="NZ_BAAAIL010000003.1"/>
</dbReference>
<feature type="region of interest" description="Disordered" evidence="2">
    <location>
        <begin position="1"/>
        <end position="24"/>
    </location>
</feature>
<dbReference type="Gene3D" id="3.30.420.40">
    <property type="match status" value="2"/>
</dbReference>
<dbReference type="OrthoDB" id="3189808at2"/>
<dbReference type="InterPro" id="IPR036388">
    <property type="entry name" value="WH-like_DNA-bd_sf"/>
</dbReference>
<dbReference type="PANTHER" id="PTHR18964">
    <property type="entry name" value="ROK (REPRESSOR, ORF, KINASE) FAMILY"/>
    <property type="match status" value="1"/>
</dbReference>
<organism evidence="3 4">
    <name type="scientific">Ornithinimicrobium humiphilum</name>
    <dbReference type="NCBI Taxonomy" id="125288"/>
    <lineage>
        <taxon>Bacteria</taxon>
        <taxon>Bacillati</taxon>
        <taxon>Actinomycetota</taxon>
        <taxon>Actinomycetes</taxon>
        <taxon>Micrococcales</taxon>
        <taxon>Ornithinimicrobiaceae</taxon>
        <taxon>Ornithinimicrobium</taxon>
    </lineage>
</organism>
<comment type="similarity">
    <text evidence="1">Belongs to the ROK (NagC/XylR) family.</text>
</comment>
<name>A0A543KL90_9MICO</name>
<keyword evidence="3" id="KW-0808">Transferase</keyword>
<dbReference type="SUPFAM" id="SSF46785">
    <property type="entry name" value="Winged helix' DNA-binding domain"/>
    <property type="match status" value="1"/>
</dbReference>
<dbReference type="EMBL" id="VFPU01000001">
    <property type="protein sequence ID" value="TQM95845.1"/>
    <property type="molecule type" value="Genomic_DNA"/>
</dbReference>
<evidence type="ECO:0000313" key="3">
    <source>
        <dbReference type="EMBL" id="TQM95845.1"/>
    </source>
</evidence>
<gene>
    <name evidence="3" type="ORF">FB476_0695</name>
</gene>
<proteinExistence type="inferred from homology"/>
<dbReference type="Pfam" id="PF00480">
    <property type="entry name" value="ROK"/>
    <property type="match status" value="1"/>
</dbReference>
<dbReference type="InterPro" id="IPR036390">
    <property type="entry name" value="WH_DNA-bd_sf"/>
</dbReference>
<dbReference type="InterPro" id="IPR043129">
    <property type="entry name" value="ATPase_NBD"/>
</dbReference>
<dbReference type="Proteomes" id="UP000315133">
    <property type="component" value="Unassembled WGS sequence"/>
</dbReference>
<comment type="caution">
    <text evidence="3">The sequence shown here is derived from an EMBL/GenBank/DDBJ whole genome shotgun (WGS) entry which is preliminary data.</text>
</comment>
<dbReference type="PROSITE" id="PS01125">
    <property type="entry name" value="ROK"/>
    <property type="match status" value="1"/>
</dbReference>
<dbReference type="InterPro" id="IPR000600">
    <property type="entry name" value="ROK"/>
</dbReference>
<dbReference type="PANTHER" id="PTHR18964:SF173">
    <property type="entry name" value="GLUCOKINASE"/>
    <property type="match status" value="1"/>
</dbReference>
<accession>A0A543KL90</accession>
<dbReference type="AlphaFoldDB" id="A0A543KL90"/>
<evidence type="ECO:0000313" key="4">
    <source>
        <dbReference type="Proteomes" id="UP000315133"/>
    </source>
</evidence>
<protein>
    <submittedName>
        <fullName evidence="3">Putative NBD/HSP70 family sugar kinase</fullName>
    </submittedName>
</protein>
<sequence length="405" mass="41021">MATAPAPVETTAPHPEASPASSPGSLFQLLRDGRPRTRAELVSASGLARSTVASRLEDLLGVGLVVPTGEASSSGGRPAVTFVFDPSRRVVVSVDLGVSHAHVAITDLANSVLAEDLQDLDIADGPEPVLDLVTRTTLALLEEAGRSLDDVAGTGIGLPGPVEFSTGRPVSPPVMPGWDRFDVPGHLARTLPGPVLVDNDVNIMALGEHAERYRDLSDLVFVKVASGIGAGIISGGTLQRGAQGAAGDLGHVAVPDGNQTLCTCGNHGCLEAVASGAAVARRLREGGAEVHDQADVVALVRAGDTTASQAVRDAGRDIGSVLAGVVSLLNPSVIVLGGRISAVGEQLLAGIRESVYRRSLPLGTHHLRIVSSVSGARAGIVGASVLVTDTLLAPAGVDAAVAARG</sequence>
<dbReference type="Gene3D" id="1.10.10.10">
    <property type="entry name" value="Winged helix-like DNA-binding domain superfamily/Winged helix DNA-binding domain"/>
    <property type="match status" value="1"/>
</dbReference>
<reference evidence="3 4" key="1">
    <citation type="submission" date="2019-06" db="EMBL/GenBank/DDBJ databases">
        <title>Sequencing the genomes of 1000 actinobacteria strains.</title>
        <authorList>
            <person name="Klenk H.-P."/>
        </authorList>
    </citation>
    <scope>NUCLEOTIDE SEQUENCE [LARGE SCALE GENOMIC DNA]</scope>
    <source>
        <strain evidence="3 4">DSM 12362</strain>
    </source>
</reference>
<keyword evidence="4" id="KW-1185">Reference proteome</keyword>
<dbReference type="GO" id="GO:0016301">
    <property type="term" value="F:kinase activity"/>
    <property type="evidence" value="ECO:0007669"/>
    <property type="project" value="UniProtKB-KW"/>
</dbReference>
<dbReference type="InterPro" id="IPR049874">
    <property type="entry name" value="ROK_cs"/>
</dbReference>
<dbReference type="SUPFAM" id="SSF53067">
    <property type="entry name" value="Actin-like ATPase domain"/>
    <property type="match status" value="1"/>
</dbReference>
<evidence type="ECO:0000256" key="2">
    <source>
        <dbReference type="SAM" id="MobiDB-lite"/>
    </source>
</evidence>